<evidence type="ECO:0000256" key="3">
    <source>
        <dbReference type="SAM" id="Coils"/>
    </source>
</evidence>
<evidence type="ECO:0000313" key="4">
    <source>
        <dbReference type="EMBL" id="CAH1200346.1"/>
    </source>
</evidence>
<dbReference type="EMBL" id="CAKMMW010000003">
    <property type="protein sequence ID" value="CAH1200346.1"/>
    <property type="molecule type" value="Genomic_DNA"/>
</dbReference>
<dbReference type="Gene3D" id="1.10.287.470">
    <property type="entry name" value="Helix hairpin bin"/>
    <property type="match status" value="1"/>
</dbReference>
<feature type="coiled-coil region" evidence="3">
    <location>
        <begin position="143"/>
        <end position="170"/>
    </location>
</feature>
<dbReference type="PROSITE" id="PS51257">
    <property type="entry name" value="PROKAR_LIPOPROTEIN"/>
    <property type="match status" value="1"/>
</dbReference>
<dbReference type="SUPFAM" id="SSF111369">
    <property type="entry name" value="HlyD-like secretion proteins"/>
    <property type="match status" value="1"/>
</dbReference>
<comment type="subcellular location">
    <subcellularLocation>
        <location evidence="1">Cell envelope</location>
    </subcellularLocation>
</comment>
<gene>
    <name evidence="4" type="ORF">PAECIP111891_01693</name>
</gene>
<dbReference type="Proteomes" id="UP000838821">
    <property type="component" value="Unassembled WGS sequence"/>
</dbReference>
<comment type="caution">
    <text evidence="4">The sequence shown here is derived from an EMBL/GenBank/DDBJ whole genome shotgun (WGS) entry which is preliminary data.</text>
</comment>
<organism evidence="4 5">
    <name type="scientific">Paenibacillus allorhizoplanae</name>
    <dbReference type="NCBI Taxonomy" id="2905648"/>
    <lineage>
        <taxon>Bacteria</taxon>
        <taxon>Bacillati</taxon>
        <taxon>Bacillota</taxon>
        <taxon>Bacilli</taxon>
        <taxon>Bacillales</taxon>
        <taxon>Paenibacillaceae</taxon>
        <taxon>Paenibacillus</taxon>
    </lineage>
</organism>
<accession>A0ABM9C1J4</accession>
<dbReference type="InterPro" id="IPR050465">
    <property type="entry name" value="UPF0194_transport"/>
</dbReference>
<keyword evidence="5" id="KW-1185">Reference proteome</keyword>
<protein>
    <recommendedName>
        <fullName evidence="6">Efflux RND transporter periplasmic adaptor subunit</fullName>
    </recommendedName>
</protein>
<evidence type="ECO:0008006" key="6">
    <source>
        <dbReference type="Google" id="ProtNLM"/>
    </source>
</evidence>
<dbReference type="Gene3D" id="2.40.420.20">
    <property type="match status" value="1"/>
</dbReference>
<evidence type="ECO:0000256" key="2">
    <source>
        <dbReference type="ARBA" id="ARBA00023054"/>
    </source>
</evidence>
<dbReference type="PANTHER" id="PTHR32347:SF23">
    <property type="entry name" value="BLL5650 PROTEIN"/>
    <property type="match status" value="1"/>
</dbReference>
<sequence>MSMKVNKIASRLVLLTGALFILAGCSLLPKEEDALKPPLVKPVKENFELYEVKKGSIMRKVSAMATLRSSKTTNYFFKESGHRLAGLRVKSGDIVKQGDVLAELEQGDLETKIALQKLNLEKAQIAYTQVRMTSSSSEQELSIRLKAIDVEAAQLQLANLQAELAKTKLTAEAGGIVTYVTDAQQGNMVDAYSTLVVVSDPSKLQLFYEAPDSGTLTGIEVGMNVEVKFGSNGSVVPGKVLQTPSSAPRTDNKQIAERNAKTIIVGIPEGTAGAEIGASGDMTIIVEKRDNILIIPRTGLRSYLGRDYVQVLNGESRKEVDVEKGLVSATEVEIRTGLTEGQNVILNN</sequence>
<dbReference type="Gene3D" id="2.40.50.100">
    <property type="match status" value="1"/>
</dbReference>
<proteinExistence type="predicted"/>
<keyword evidence="2 3" id="KW-0175">Coiled coil</keyword>
<reference evidence="4" key="1">
    <citation type="submission" date="2022-01" db="EMBL/GenBank/DDBJ databases">
        <authorList>
            <person name="Criscuolo A."/>
        </authorList>
    </citation>
    <scope>NUCLEOTIDE SEQUENCE</scope>
    <source>
        <strain evidence="4">CIP111891</strain>
    </source>
</reference>
<name>A0ABM9C1J4_9BACL</name>
<evidence type="ECO:0000313" key="5">
    <source>
        <dbReference type="Proteomes" id="UP000838821"/>
    </source>
</evidence>
<dbReference type="PANTHER" id="PTHR32347">
    <property type="entry name" value="EFFLUX SYSTEM COMPONENT YKNX-RELATED"/>
    <property type="match status" value="1"/>
</dbReference>
<dbReference type="Gene3D" id="2.40.30.170">
    <property type="match status" value="1"/>
</dbReference>
<evidence type="ECO:0000256" key="1">
    <source>
        <dbReference type="ARBA" id="ARBA00004196"/>
    </source>
</evidence>